<dbReference type="OrthoDB" id="2870454at2"/>
<dbReference type="EMBL" id="FODY01000027">
    <property type="protein sequence ID" value="SEP42134.1"/>
    <property type="molecule type" value="Genomic_DNA"/>
</dbReference>
<evidence type="ECO:0000313" key="2">
    <source>
        <dbReference type="Proteomes" id="UP000198847"/>
    </source>
</evidence>
<dbReference type="AlphaFoldDB" id="A0A1H8XPU3"/>
<sequence length="177" mass="20772">MKYYDFLVRSHKEVIERLEELLCKYKVEPVGDGYIDCIVMKENLVAFIYEVSDLGILITYASWWCYVNPEEEIHTGCPHGMGGPRSSYYEGWFSELQNDLYGLEDKTIEKVLLSYDKQLIYTLNMNTLSGIKKRLEKPFKYTPNDYIVGNKCVNPGLWLLVPDNWKRGVQKYEIRSN</sequence>
<name>A0A1H8XPU3_9FIRM</name>
<gene>
    <name evidence="1" type="ORF">SAMN04490178_12754</name>
</gene>
<dbReference type="RefSeq" id="WP_091750690.1">
    <property type="nucleotide sequence ID" value="NZ_FODY01000027.1"/>
</dbReference>
<accession>A0A1H8XPU3</accession>
<dbReference type="Proteomes" id="UP000198847">
    <property type="component" value="Unassembled WGS sequence"/>
</dbReference>
<evidence type="ECO:0000313" key="1">
    <source>
        <dbReference type="EMBL" id="SEP42134.1"/>
    </source>
</evidence>
<proteinExistence type="predicted"/>
<protein>
    <submittedName>
        <fullName evidence="1">Uncharacterized protein</fullName>
    </submittedName>
</protein>
<dbReference type="STRING" id="112903.SAMN04490178_12754"/>
<organism evidence="1 2">
    <name type="scientific">Propionispora vibrioides</name>
    <dbReference type="NCBI Taxonomy" id="112903"/>
    <lineage>
        <taxon>Bacteria</taxon>
        <taxon>Bacillati</taxon>
        <taxon>Bacillota</taxon>
        <taxon>Negativicutes</taxon>
        <taxon>Selenomonadales</taxon>
        <taxon>Sporomusaceae</taxon>
        <taxon>Propionispora</taxon>
    </lineage>
</organism>
<keyword evidence="2" id="KW-1185">Reference proteome</keyword>
<reference evidence="1 2" key="1">
    <citation type="submission" date="2016-10" db="EMBL/GenBank/DDBJ databases">
        <authorList>
            <person name="de Groot N.N."/>
        </authorList>
    </citation>
    <scope>NUCLEOTIDE SEQUENCE [LARGE SCALE GENOMIC DNA]</scope>
    <source>
        <strain evidence="1 2">DSM 13305</strain>
    </source>
</reference>